<gene>
    <name evidence="1" type="ORF">MNBD_ALPHA07-784</name>
</gene>
<reference evidence="1" key="1">
    <citation type="submission" date="2018-06" db="EMBL/GenBank/DDBJ databases">
        <authorList>
            <person name="Zhirakovskaya E."/>
        </authorList>
    </citation>
    <scope>NUCLEOTIDE SEQUENCE</scope>
</reference>
<dbReference type="EMBL" id="UOEG01000187">
    <property type="protein sequence ID" value="VAV99030.1"/>
    <property type="molecule type" value="Genomic_DNA"/>
</dbReference>
<sequence length="91" mass="10403">MDCPEKCGGSFVVAGGYCPVMFKFFKEVFDQMPRLVERLIIVSLNFSVSFRRNNDLFSGQSKRLYHPRIGHPRIGVISFVSEQNRGLKTTD</sequence>
<evidence type="ECO:0000313" key="1">
    <source>
        <dbReference type="EMBL" id="VAV99030.1"/>
    </source>
</evidence>
<name>A0A3B0RZK8_9ZZZZ</name>
<proteinExistence type="predicted"/>
<accession>A0A3B0RZK8</accession>
<organism evidence="1">
    <name type="scientific">hydrothermal vent metagenome</name>
    <dbReference type="NCBI Taxonomy" id="652676"/>
    <lineage>
        <taxon>unclassified sequences</taxon>
        <taxon>metagenomes</taxon>
        <taxon>ecological metagenomes</taxon>
    </lineage>
</organism>
<protein>
    <submittedName>
        <fullName evidence="1">Uncharacterized protein</fullName>
    </submittedName>
</protein>
<dbReference type="AlphaFoldDB" id="A0A3B0RZK8"/>